<proteinExistence type="predicted"/>
<keyword evidence="2" id="KW-1185">Reference proteome</keyword>
<gene>
    <name evidence="1" type="ORF">D5S18_27190</name>
</gene>
<organism evidence="1 2">
    <name type="scientific">Nocardia panacis</name>
    <dbReference type="NCBI Taxonomy" id="2340916"/>
    <lineage>
        <taxon>Bacteria</taxon>
        <taxon>Bacillati</taxon>
        <taxon>Actinomycetota</taxon>
        <taxon>Actinomycetes</taxon>
        <taxon>Mycobacteriales</taxon>
        <taxon>Nocardiaceae</taxon>
        <taxon>Nocardia</taxon>
    </lineage>
</organism>
<protein>
    <submittedName>
        <fullName evidence="1">Uncharacterized protein</fullName>
    </submittedName>
</protein>
<sequence length="145" mass="15340">MAGVGCEGLMNDTTETTVALVACSGILGGLIRGCVGGRADMTVVDMPVVDEATAGDPGDLAHRLRRLAPDVVVWQFDSDALLEQRPEFFGVTGGFPIIAIIDDGRGSALWRLLPQRTTLDAPSFDTLVDTIHAVTAPSEENRSCQ</sequence>
<dbReference type="Proteomes" id="UP000266677">
    <property type="component" value="Unassembled WGS sequence"/>
</dbReference>
<accession>A0A3A4KB93</accession>
<dbReference type="AlphaFoldDB" id="A0A3A4KB93"/>
<dbReference type="EMBL" id="QZFU01000036">
    <property type="protein sequence ID" value="RJO70871.1"/>
    <property type="molecule type" value="Genomic_DNA"/>
</dbReference>
<comment type="caution">
    <text evidence="1">The sequence shown here is derived from an EMBL/GenBank/DDBJ whole genome shotgun (WGS) entry which is preliminary data.</text>
</comment>
<evidence type="ECO:0000313" key="1">
    <source>
        <dbReference type="EMBL" id="RJO70871.1"/>
    </source>
</evidence>
<evidence type="ECO:0000313" key="2">
    <source>
        <dbReference type="Proteomes" id="UP000266677"/>
    </source>
</evidence>
<name>A0A3A4KB93_9NOCA</name>
<reference evidence="1 2" key="1">
    <citation type="submission" date="2018-09" db="EMBL/GenBank/DDBJ databases">
        <title>YIM PH21274 draft genome.</title>
        <authorList>
            <person name="Miao C."/>
        </authorList>
    </citation>
    <scope>NUCLEOTIDE SEQUENCE [LARGE SCALE GENOMIC DNA]</scope>
    <source>
        <strain evidence="1 2">YIM PH 21724</strain>
    </source>
</reference>